<reference evidence="3" key="1">
    <citation type="submission" date="2021-04" db="EMBL/GenBank/DDBJ databases">
        <title>Sequencing of actinobacteria type strains.</title>
        <authorList>
            <person name="Nguyen G.-S."/>
            <person name="Wentzel A."/>
        </authorList>
    </citation>
    <scope>NUCLEOTIDE SEQUENCE</scope>
    <source>
        <strain evidence="3">DSM 42095</strain>
    </source>
</reference>
<evidence type="ECO:0000259" key="2">
    <source>
        <dbReference type="Pfam" id="PF26345"/>
    </source>
</evidence>
<evidence type="ECO:0000256" key="1">
    <source>
        <dbReference type="SAM" id="MobiDB-lite"/>
    </source>
</evidence>
<dbReference type="EMBL" id="JAGSMN010000247">
    <property type="protein sequence ID" value="MBR7673733.1"/>
    <property type="molecule type" value="Genomic_DNA"/>
</dbReference>
<dbReference type="AlphaFoldDB" id="A0A8T4IT60"/>
<feature type="domain" description="ScoMcrA-like N-terminal head" evidence="2">
    <location>
        <begin position="6"/>
        <end position="89"/>
    </location>
</feature>
<evidence type="ECO:0000313" key="4">
    <source>
        <dbReference type="Proteomes" id="UP000675554"/>
    </source>
</evidence>
<dbReference type="InterPro" id="IPR058807">
    <property type="entry name" value="ScoMcrA_N"/>
</dbReference>
<dbReference type="Pfam" id="PF26345">
    <property type="entry name" value="ScoMcrA_N"/>
    <property type="match status" value="1"/>
</dbReference>
<sequence>MGIDGITRDHVLQALAECDDLGRQVFLDNYGFKPARDYLILHEGRRYDSKAIVGVAHRHVDGRALRAGDFSGGAETVVPVLTRLGFRVEGGQAGKGPADSSFATRLLVSPAYGRAESRRHWKDTLDQLVPFTEAKYAERLTEAQLNRLKEFHPDGQARFWGATSGHDSKMAGVSAGDVVLFTGKNRVRAIGEVGAIFQNSSFADVMWPPKQGGESWHTVYSLRQFELAEIPYTALSALLGYKPNFQYPGQLVLSGEQARSGIDGLLISTRTALEDAGAVAPPGTASELPVERQHTRYTTVERAAQQVFFNRDESALVIEFCETLNNTTVKRFASAAGICDIFLNGPEGRELIEAKSRVERSYVREALAQLLDYVRYAPGVVNRLAALFPQPLEPKERHLLHHYGIDIIHRVCPGVFERDPAPDQARERMRSMWEPREPSH</sequence>
<protein>
    <recommendedName>
        <fullName evidence="2">ScoMcrA-like N-terminal head domain-containing protein</fullName>
    </recommendedName>
</protein>
<proteinExistence type="predicted"/>
<gene>
    <name evidence="3" type="ORF">KDA82_12035</name>
</gene>
<feature type="region of interest" description="Disordered" evidence="1">
    <location>
        <begin position="419"/>
        <end position="440"/>
    </location>
</feature>
<organism evidence="3 4">
    <name type="scientific">Streptomyces daliensis</name>
    <dbReference type="NCBI Taxonomy" id="299421"/>
    <lineage>
        <taxon>Bacteria</taxon>
        <taxon>Bacillati</taxon>
        <taxon>Actinomycetota</taxon>
        <taxon>Actinomycetes</taxon>
        <taxon>Kitasatosporales</taxon>
        <taxon>Streptomycetaceae</taxon>
        <taxon>Streptomyces</taxon>
    </lineage>
</organism>
<accession>A0A8T4IT60</accession>
<comment type="caution">
    <text evidence="3">The sequence shown here is derived from an EMBL/GenBank/DDBJ whole genome shotgun (WGS) entry which is preliminary data.</text>
</comment>
<keyword evidence="4" id="KW-1185">Reference proteome</keyword>
<dbReference type="Proteomes" id="UP000675554">
    <property type="component" value="Unassembled WGS sequence"/>
</dbReference>
<name>A0A8T4IT60_9ACTN</name>
<evidence type="ECO:0000313" key="3">
    <source>
        <dbReference type="EMBL" id="MBR7673733.1"/>
    </source>
</evidence>